<evidence type="ECO:0000313" key="1">
    <source>
        <dbReference type="EMBL" id="MEP0863280.1"/>
    </source>
</evidence>
<name>A0ABV0JIK4_9CYAN</name>
<gene>
    <name evidence="1" type="ORF">NDI37_02220</name>
</gene>
<accession>A0ABV0JIK4</accession>
<keyword evidence="2" id="KW-1185">Reference proteome</keyword>
<proteinExistence type="predicted"/>
<protein>
    <submittedName>
        <fullName evidence="1">Uncharacterized protein</fullName>
    </submittedName>
</protein>
<reference evidence="1 2" key="1">
    <citation type="submission" date="2022-04" db="EMBL/GenBank/DDBJ databases">
        <title>Positive selection, recombination, and allopatry shape intraspecific diversity of widespread and dominant cyanobacteria.</title>
        <authorList>
            <person name="Wei J."/>
            <person name="Shu W."/>
            <person name="Hu C."/>
        </authorList>
    </citation>
    <scope>NUCLEOTIDE SEQUENCE [LARGE SCALE GENOMIC DNA]</scope>
    <source>
        <strain evidence="1 2">GB2-A5</strain>
    </source>
</reference>
<dbReference type="RefSeq" id="WP_190420399.1">
    <property type="nucleotide sequence ID" value="NZ_JAMPKK010000003.1"/>
</dbReference>
<comment type="caution">
    <text evidence="1">The sequence shown here is derived from an EMBL/GenBank/DDBJ whole genome shotgun (WGS) entry which is preliminary data.</text>
</comment>
<evidence type="ECO:0000313" key="2">
    <source>
        <dbReference type="Proteomes" id="UP001442494"/>
    </source>
</evidence>
<organism evidence="1 2">
    <name type="scientific">Funiculus sociatus GB2-A5</name>
    <dbReference type="NCBI Taxonomy" id="2933946"/>
    <lineage>
        <taxon>Bacteria</taxon>
        <taxon>Bacillati</taxon>
        <taxon>Cyanobacteriota</taxon>
        <taxon>Cyanophyceae</taxon>
        <taxon>Coleofasciculales</taxon>
        <taxon>Coleofasciculaceae</taxon>
        <taxon>Funiculus</taxon>
    </lineage>
</organism>
<dbReference type="Proteomes" id="UP001442494">
    <property type="component" value="Unassembled WGS sequence"/>
</dbReference>
<sequence length="106" mass="12561">MSQKTHRRVPRGSRIFPDRALLSPEEIARREAENEAFAQRCREIFNRVYPELVKEHYNWSIMIEPESGDYFIDPNPEIAFQKAREKYPKARILEKRLNEAGCVGRI</sequence>
<dbReference type="EMBL" id="JAMPKK010000003">
    <property type="protein sequence ID" value="MEP0863280.1"/>
    <property type="molecule type" value="Genomic_DNA"/>
</dbReference>